<dbReference type="EMBL" id="AP024329">
    <property type="protein sequence ID" value="BCQ35474.1"/>
    <property type="molecule type" value="Genomic_DNA"/>
</dbReference>
<protein>
    <submittedName>
        <fullName evidence="2">Uncharacterized protein</fullName>
    </submittedName>
</protein>
<accession>A0ABN6DLC4</accession>
<keyword evidence="1" id="KW-0472">Membrane</keyword>
<keyword evidence="3" id="KW-1185">Reference proteome</keyword>
<dbReference type="Proteomes" id="UP000677515">
    <property type="component" value="Chromosome"/>
</dbReference>
<evidence type="ECO:0000313" key="3">
    <source>
        <dbReference type="Proteomes" id="UP000677515"/>
    </source>
</evidence>
<gene>
    <name evidence="2" type="ORF">ERHA53_28170</name>
</gene>
<keyword evidence="1" id="KW-1133">Transmembrane helix</keyword>
<sequence length="43" mass="4820">MLIKGKVILRHGLFIFFMGIDKNIPVILICMAGIKMAEFIGQV</sequence>
<reference evidence="2 3" key="1">
    <citation type="submission" date="2021-01" db="EMBL/GenBank/DDBJ databases">
        <title>Complete genome sequence of Erwinia rhapontici MAFF 311153.</title>
        <authorList>
            <person name="Morohoshi T."/>
            <person name="Someya N."/>
        </authorList>
    </citation>
    <scope>NUCLEOTIDE SEQUENCE [LARGE SCALE GENOMIC DNA]</scope>
    <source>
        <strain evidence="2 3">MAFF 311153</strain>
    </source>
</reference>
<feature type="transmembrane region" description="Helical" evidence="1">
    <location>
        <begin position="12"/>
        <end position="34"/>
    </location>
</feature>
<keyword evidence="1" id="KW-0812">Transmembrane</keyword>
<evidence type="ECO:0000313" key="2">
    <source>
        <dbReference type="EMBL" id="BCQ35474.1"/>
    </source>
</evidence>
<organism evidence="2 3">
    <name type="scientific">Erwinia rhapontici</name>
    <name type="common">Pectobacterium rhapontici</name>
    <dbReference type="NCBI Taxonomy" id="55212"/>
    <lineage>
        <taxon>Bacteria</taxon>
        <taxon>Pseudomonadati</taxon>
        <taxon>Pseudomonadota</taxon>
        <taxon>Gammaproteobacteria</taxon>
        <taxon>Enterobacterales</taxon>
        <taxon>Erwiniaceae</taxon>
        <taxon>Erwinia</taxon>
    </lineage>
</organism>
<name>A0ABN6DLC4_ERWRD</name>
<proteinExistence type="predicted"/>
<evidence type="ECO:0000256" key="1">
    <source>
        <dbReference type="SAM" id="Phobius"/>
    </source>
</evidence>